<dbReference type="PRINTS" id="PR00344">
    <property type="entry name" value="BCTRLSENSOR"/>
</dbReference>
<dbReference type="InterPro" id="IPR011006">
    <property type="entry name" value="CheY-like_superfamily"/>
</dbReference>
<comment type="caution">
    <text evidence="16">The sequence shown here is derived from an EMBL/GenBank/DDBJ whole genome shotgun (WGS) entry which is preliminary data.</text>
</comment>
<evidence type="ECO:0000256" key="10">
    <source>
        <dbReference type="ARBA" id="ARBA00023012"/>
    </source>
</evidence>
<feature type="transmembrane region" description="Helical" evidence="13">
    <location>
        <begin position="185"/>
        <end position="205"/>
    </location>
</feature>
<evidence type="ECO:0000256" key="13">
    <source>
        <dbReference type="SAM" id="Phobius"/>
    </source>
</evidence>
<evidence type="ECO:0000256" key="8">
    <source>
        <dbReference type="ARBA" id="ARBA00022840"/>
    </source>
</evidence>
<dbReference type="SUPFAM" id="SSF47226">
    <property type="entry name" value="Histidine-containing phosphotransfer domain, HPT domain"/>
    <property type="match status" value="1"/>
</dbReference>
<dbReference type="RefSeq" id="WP_052955410.1">
    <property type="nucleotide sequence ID" value="NZ_BBWV01000001.1"/>
</dbReference>
<proteinExistence type="predicted"/>
<dbReference type="InterPro" id="IPR005467">
    <property type="entry name" value="His_kinase_dom"/>
</dbReference>
<evidence type="ECO:0000256" key="9">
    <source>
        <dbReference type="ARBA" id="ARBA00022989"/>
    </source>
</evidence>
<evidence type="ECO:0000256" key="12">
    <source>
        <dbReference type="PROSITE-ProRule" id="PRU00169"/>
    </source>
</evidence>
<dbReference type="CDD" id="cd16922">
    <property type="entry name" value="HATPase_EvgS-ArcB-TorS-like"/>
    <property type="match status" value="1"/>
</dbReference>
<dbReference type="InterPro" id="IPR036097">
    <property type="entry name" value="HisK_dim/P_sf"/>
</dbReference>
<dbReference type="Proteomes" id="UP000033121">
    <property type="component" value="Unassembled WGS sequence"/>
</dbReference>
<dbReference type="Gene3D" id="3.30.565.10">
    <property type="entry name" value="Histidine kinase-like ATPase, C-terminal domain"/>
    <property type="match status" value="1"/>
</dbReference>
<keyword evidence="9 13" id="KW-1133">Transmembrane helix</keyword>
<dbReference type="OrthoDB" id="9811889at2"/>
<feature type="modified residue" description="4-aspartylphosphate" evidence="12">
    <location>
        <position position="536"/>
    </location>
</feature>
<keyword evidence="8" id="KW-0067">ATP-binding</keyword>
<dbReference type="InterPro" id="IPR036890">
    <property type="entry name" value="HATPase_C_sf"/>
</dbReference>
<dbReference type="Gene3D" id="1.10.287.130">
    <property type="match status" value="1"/>
</dbReference>
<evidence type="ECO:0000313" key="17">
    <source>
        <dbReference type="Proteomes" id="UP000033121"/>
    </source>
</evidence>
<dbReference type="SMART" id="SM00387">
    <property type="entry name" value="HATPase_c"/>
    <property type="match status" value="1"/>
</dbReference>
<keyword evidence="4" id="KW-1003">Cell membrane</keyword>
<dbReference type="EMBL" id="BBWV01000001">
    <property type="protein sequence ID" value="GAO41063.1"/>
    <property type="molecule type" value="Genomic_DNA"/>
</dbReference>
<dbReference type="Pfam" id="PF02518">
    <property type="entry name" value="HATPase_c"/>
    <property type="match status" value="1"/>
</dbReference>
<feature type="transmembrane region" description="Helical" evidence="13">
    <location>
        <begin position="6"/>
        <end position="24"/>
    </location>
</feature>
<dbReference type="SMART" id="SM00448">
    <property type="entry name" value="REC"/>
    <property type="match status" value="1"/>
</dbReference>
<dbReference type="Pfam" id="PF00072">
    <property type="entry name" value="Response_reg"/>
    <property type="match status" value="1"/>
</dbReference>
<dbReference type="CDD" id="cd00082">
    <property type="entry name" value="HisKA"/>
    <property type="match status" value="1"/>
</dbReference>
<feature type="domain" description="Histidine kinase" evidence="14">
    <location>
        <begin position="238"/>
        <end position="458"/>
    </location>
</feature>
<dbReference type="EC" id="2.7.13.3" evidence="3"/>
<evidence type="ECO:0000256" key="4">
    <source>
        <dbReference type="ARBA" id="ARBA00022475"/>
    </source>
</evidence>
<reference evidence="16 17" key="1">
    <citation type="submission" date="2015-04" db="EMBL/GenBank/DDBJ databases">
        <title>Whole genome shotgun sequence of Flavihumibacter petaseus NBRC 106054.</title>
        <authorList>
            <person name="Miyazawa S."/>
            <person name="Hosoyama A."/>
            <person name="Hashimoto M."/>
            <person name="Noguchi M."/>
            <person name="Tsuchikane K."/>
            <person name="Ohji S."/>
            <person name="Yamazoe A."/>
            <person name="Ichikawa N."/>
            <person name="Kimura A."/>
            <person name="Fujita N."/>
        </authorList>
    </citation>
    <scope>NUCLEOTIDE SEQUENCE [LARGE SCALE GENOMIC DNA]</scope>
    <source>
        <strain evidence="16 17">NBRC 106054</strain>
    </source>
</reference>
<evidence type="ECO:0000313" key="16">
    <source>
        <dbReference type="EMBL" id="GAO41063.1"/>
    </source>
</evidence>
<organism evidence="16 17">
    <name type="scientific">Flavihumibacter petaseus NBRC 106054</name>
    <dbReference type="NCBI Taxonomy" id="1220578"/>
    <lineage>
        <taxon>Bacteria</taxon>
        <taxon>Pseudomonadati</taxon>
        <taxon>Bacteroidota</taxon>
        <taxon>Chitinophagia</taxon>
        <taxon>Chitinophagales</taxon>
        <taxon>Chitinophagaceae</taxon>
        <taxon>Flavihumibacter</taxon>
    </lineage>
</organism>
<evidence type="ECO:0000256" key="11">
    <source>
        <dbReference type="ARBA" id="ARBA00023136"/>
    </source>
</evidence>
<evidence type="ECO:0000256" key="2">
    <source>
        <dbReference type="ARBA" id="ARBA00004651"/>
    </source>
</evidence>
<dbReference type="SUPFAM" id="SSF52172">
    <property type="entry name" value="CheY-like"/>
    <property type="match status" value="1"/>
</dbReference>
<dbReference type="InterPro" id="IPR036641">
    <property type="entry name" value="HPT_dom_sf"/>
</dbReference>
<gene>
    <name evidence="16" type="ORF">FPE01S_01_00750</name>
</gene>
<dbReference type="AlphaFoldDB" id="A0A0E9MUB0"/>
<dbReference type="SUPFAM" id="SSF55874">
    <property type="entry name" value="ATPase domain of HSP90 chaperone/DNA topoisomerase II/histidine kinase"/>
    <property type="match status" value="1"/>
</dbReference>
<name>A0A0E9MUB0_9BACT</name>
<keyword evidence="7" id="KW-0547">Nucleotide-binding</keyword>
<evidence type="ECO:0000256" key="1">
    <source>
        <dbReference type="ARBA" id="ARBA00000085"/>
    </source>
</evidence>
<evidence type="ECO:0000256" key="3">
    <source>
        <dbReference type="ARBA" id="ARBA00012438"/>
    </source>
</evidence>
<evidence type="ECO:0000259" key="14">
    <source>
        <dbReference type="PROSITE" id="PS50109"/>
    </source>
</evidence>
<keyword evidence="11 13" id="KW-0472">Membrane</keyword>
<dbReference type="FunFam" id="3.30.565.10:FF:000010">
    <property type="entry name" value="Sensor histidine kinase RcsC"/>
    <property type="match status" value="1"/>
</dbReference>
<dbReference type="PANTHER" id="PTHR45339:SF1">
    <property type="entry name" value="HYBRID SIGNAL TRANSDUCTION HISTIDINE KINASE J"/>
    <property type="match status" value="1"/>
</dbReference>
<dbReference type="Gene3D" id="3.40.50.2300">
    <property type="match status" value="1"/>
</dbReference>
<dbReference type="STRING" id="1220578.FPE01S_01_00750"/>
<dbReference type="PROSITE" id="PS50110">
    <property type="entry name" value="RESPONSE_REGULATORY"/>
    <property type="match status" value="1"/>
</dbReference>
<evidence type="ECO:0000256" key="7">
    <source>
        <dbReference type="ARBA" id="ARBA00022741"/>
    </source>
</evidence>
<keyword evidence="10" id="KW-0902">Two-component regulatory system</keyword>
<dbReference type="Gene3D" id="1.20.120.160">
    <property type="entry name" value="HPT domain"/>
    <property type="match status" value="1"/>
</dbReference>
<dbReference type="InterPro" id="IPR001789">
    <property type="entry name" value="Sig_transdc_resp-reg_receiver"/>
</dbReference>
<accession>A0A0E9MUB0</accession>
<sequence>MIGKRFVYAVLAAFVAGILALVFIQYNSSSNIFDLVRGNEKMVAEFNVANELKRVEHHLNLLERKIDTALAARQVPSMDAVAVDLSAVRSGMETLQLIRDDPHTEIYVDELQSMIEQAIFLNNRILDSFYHKGPQAAARLADSGQRRQLMDSIHNIRHKIETSRQQLVIQIIASADRSGRRALRWGVALFALIIASSIGLFWFILSRLRRQQDLLNQLNTSQEELKQAVAVKEKFLANMSHEIRTPLNAILGFSQLLQKQPADAVSREYVQAIDKAAANLLTIINDVLDLSKIEAGMMRIEKIVFKPRELLADLESIFREKAHEKSIDFLVDVTPAVPEKLLGDPARLSQVLINLLGNAFKFTDRGTISLTVTPDWSAPEGFCLRFDVKDSGIGIRREDIDDIFERFGQVGASVGARGGTGLGLSIVQELVRLQKGRVSVESEWGAGSCFSVVLPYLVVPAPASIASNAFQPLPSGDQPLPDLSHLRVLVVEDNQLNRTLLTRMLEQWQIRVECVADGESAIRVLGERSCDLVLLDIQLPGMDGYDTVAAIRKLWGRELPVIAMTAHVFAGEKEKCLAAGMNGYLSKPILEEELLETIREFGGINHFSVIDLRYMHSVSAGDREYEAEVSRQFLELVPQELTELEASWKTGDVKRARQVAHQLKTSISVMGLNLQLNPFLDAIEYQQLNDREFAAVFSQLSGKIHQALQEASSYLSVLET</sequence>
<dbReference type="PANTHER" id="PTHR45339">
    <property type="entry name" value="HYBRID SIGNAL TRANSDUCTION HISTIDINE KINASE J"/>
    <property type="match status" value="1"/>
</dbReference>
<evidence type="ECO:0000256" key="6">
    <source>
        <dbReference type="ARBA" id="ARBA00022692"/>
    </source>
</evidence>
<dbReference type="InterPro" id="IPR003661">
    <property type="entry name" value="HisK_dim/P_dom"/>
</dbReference>
<protein>
    <recommendedName>
        <fullName evidence="3">histidine kinase</fullName>
        <ecNumber evidence="3">2.7.13.3</ecNumber>
    </recommendedName>
</protein>
<dbReference type="SUPFAM" id="SSF47384">
    <property type="entry name" value="Homodimeric domain of signal transducing histidine kinase"/>
    <property type="match status" value="1"/>
</dbReference>
<dbReference type="CDD" id="cd17546">
    <property type="entry name" value="REC_hyHK_CKI1_RcsC-like"/>
    <property type="match status" value="1"/>
</dbReference>
<comment type="subcellular location">
    <subcellularLocation>
        <location evidence="2">Cell membrane</location>
        <topology evidence="2">Multi-pass membrane protein</topology>
    </subcellularLocation>
</comment>
<evidence type="ECO:0000256" key="5">
    <source>
        <dbReference type="ARBA" id="ARBA00022553"/>
    </source>
</evidence>
<dbReference type="GO" id="GO:0005886">
    <property type="term" value="C:plasma membrane"/>
    <property type="evidence" value="ECO:0007669"/>
    <property type="project" value="UniProtKB-SubCell"/>
</dbReference>
<dbReference type="GO" id="GO:0000155">
    <property type="term" value="F:phosphorelay sensor kinase activity"/>
    <property type="evidence" value="ECO:0007669"/>
    <property type="project" value="InterPro"/>
</dbReference>
<dbReference type="InterPro" id="IPR004358">
    <property type="entry name" value="Sig_transdc_His_kin-like_C"/>
</dbReference>
<dbReference type="PROSITE" id="PS50109">
    <property type="entry name" value="HIS_KIN"/>
    <property type="match status" value="1"/>
</dbReference>
<dbReference type="InterPro" id="IPR003594">
    <property type="entry name" value="HATPase_dom"/>
</dbReference>
<keyword evidence="17" id="KW-1185">Reference proteome</keyword>
<comment type="catalytic activity">
    <reaction evidence="1">
        <text>ATP + protein L-histidine = ADP + protein N-phospho-L-histidine.</text>
        <dbReference type="EC" id="2.7.13.3"/>
    </reaction>
</comment>
<dbReference type="SMART" id="SM00388">
    <property type="entry name" value="HisKA"/>
    <property type="match status" value="1"/>
</dbReference>
<evidence type="ECO:0000259" key="15">
    <source>
        <dbReference type="PROSITE" id="PS50110"/>
    </source>
</evidence>
<keyword evidence="5 12" id="KW-0597">Phosphoprotein</keyword>
<dbReference type="GO" id="GO:0005524">
    <property type="term" value="F:ATP binding"/>
    <property type="evidence" value="ECO:0007669"/>
    <property type="project" value="UniProtKB-KW"/>
</dbReference>
<feature type="domain" description="Response regulatory" evidence="15">
    <location>
        <begin position="487"/>
        <end position="602"/>
    </location>
</feature>
<keyword evidence="6 13" id="KW-0812">Transmembrane</keyword>
<dbReference type="Pfam" id="PF00512">
    <property type="entry name" value="HisKA"/>
    <property type="match status" value="1"/>
</dbReference>